<comment type="caution">
    <text evidence="4">The sequence shown here is derived from an EMBL/GenBank/DDBJ whole genome shotgun (WGS) entry which is preliminary data.</text>
</comment>
<dbReference type="InterPro" id="IPR025724">
    <property type="entry name" value="GAG-pre-integrase_dom"/>
</dbReference>
<protein>
    <submittedName>
        <fullName evidence="4">Ribonuclease H-like domain-containing protein</fullName>
    </submittedName>
</protein>
<feature type="domain" description="Reverse transcriptase Ty1/copia-type" evidence="2">
    <location>
        <begin position="667"/>
        <end position="732"/>
    </location>
</feature>
<reference evidence="4" key="1">
    <citation type="journal article" date="2019" name="Sci. Rep.">
        <title>Draft genome of Tanacetum cinerariifolium, the natural source of mosquito coil.</title>
        <authorList>
            <person name="Yamashiro T."/>
            <person name="Shiraishi A."/>
            <person name="Satake H."/>
            <person name="Nakayama K."/>
        </authorList>
    </citation>
    <scope>NUCLEOTIDE SEQUENCE</scope>
</reference>
<name>A0A699IAU0_TANCI</name>
<accession>A0A699IAU0</accession>
<evidence type="ECO:0000259" key="2">
    <source>
        <dbReference type="Pfam" id="PF07727"/>
    </source>
</evidence>
<evidence type="ECO:0000313" key="4">
    <source>
        <dbReference type="EMBL" id="GEZ48697.1"/>
    </source>
</evidence>
<feature type="domain" description="GAG-pre-integrase" evidence="3">
    <location>
        <begin position="549"/>
        <end position="604"/>
    </location>
</feature>
<evidence type="ECO:0000256" key="1">
    <source>
        <dbReference type="SAM" id="MobiDB-lite"/>
    </source>
</evidence>
<feature type="region of interest" description="Disordered" evidence="1">
    <location>
        <begin position="234"/>
        <end position="285"/>
    </location>
</feature>
<dbReference type="EMBL" id="BKCJ010284829">
    <property type="protein sequence ID" value="GEZ48697.1"/>
    <property type="molecule type" value="Genomic_DNA"/>
</dbReference>
<evidence type="ECO:0000259" key="3">
    <source>
        <dbReference type="Pfam" id="PF13976"/>
    </source>
</evidence>
<dbReference type="InterPro" id="IPR013103">
    <property type="entry name" value="RVT_2"/>
</dbReference>
<sequence>MKAQPEITQNISSLKLPMLKTRDYDLWSMRIEQYLTHTYYSLWEVIINDDSPVLETPAVGTVVPPKTKAQKLARKNELKDKSTFLLAILDEHLLKFHSIKDANQLELNGEVISQKDANMKLLRSLPPTWNNIALIMRNKPDIETLSMDDLYNNLKEQPSASSYADDVMFSFFASQSNTPQLDNEDLEQIDTDDLEEMDLKWNQGNRSGDNERRVVPVETPASALVVQDGLAASNSSVSEIDEDNNQAKDRSSAPIIEDWESDSEDECEDKTLTEQDKSSNNNSVKSIESTKKYIFEKHTNNHDENLRKRQDYRVDWNRMKTQKQGIGFEFNKRASFVCGSVKHLIKDCTFYENKMVEKYVVNNKGKGIGQREVRPVWNNARRVNHQNFSKMTHPHPKRNCVPTAVATKSGQVLVNAAKQSSAASTSTARPKINIAAIRPNVNAKSSYFKPHFPKRRHFNQRSAAKTNTFSRKINTAKGKNVTTVGPKAIVNAAERKKENAVKHMTGNKSFLTEYQEIDGGFVAFGGSPKGDFKLLDESQVLLKVPRQNNMYIFDLKNVVPTRDLTCLFAKATIDESNLWHRRLGHINFVTLNKLVRGNLMKEIKREFSTARTQQQNRVAERKNRTLIEITKSRVHETFWMSCHYLEYLDHLGKFDGKADEGFLVGYSVNSKVRLVAHGHTQEEGIDYDEMFAPVARIEEIRLFLAYASFKDFIVYQIDVKSAFLYGKIKEEV</sequence>
<dbReference type="Pfam" id="PF13976">
    <property type="entry name" value="gag_pre-integrs"/>
    <property type="match status" value="1"/>
</dbReference>
<organism evidence="4">
    <name type="scientific">Tanacetum cinerariifolium</name>
    <name type="common">Dalmatian daisy</name>
    <name type="synonym">Chrysanthemum cinerariifolium</name>
    <dbReference type="NCBI Taxonomy" id="118510"/>
    <lineage>
        <taxon>Eukaryota</taxon>
        <taxon>Viridiplantae</taxon>
        <taxon>Streptophyta</taxon>
        <taxon>Embryophyta</taxon>
        <taxon>Tracheophyta</taxon>
        <taxon>Spermatophyta</taxon>
        <taxon>Magnoliopsida</taxon>
        <taxon>eudicotyledons</taxon>
        <taxon>Gunneridae</taxon>
        <taxon>Pentapetalae</taxon>
        <taxon>asterids</taxon>
        <taxon>campanulids</taxon>
        <taxon>Asterales</taxon>
        <taxon>Asteraceae</taxon>
        <taxon>Asteroideae</taxon>
        <taxon>Anthemideae</taxon>
        <taxon>Anthemidinae</taxon>
        <taxon>Tanacetum</taxon>
    </lineage>
</organism>
<dbReference type="Pfam" id="PF07727">
    <property type="entry name" value="RVT_2"/>
    <property type="match status" value="1"/>
</dbReference>
<dbReference type="AlphaFoldDB" id="A0A699IAU0"/>
<proteinExistence type="predicted"/>
<feature type="non-terminal residue" evidence="4">
    <location>
        <position position="732"/>
    </location>
</feature>
<gene>
    <name evidence="4" type="ORF">Tci_520670</name>
</gene>
<feature type="compositionally biased region" description="Acidic residues" evidence="1">
    <location>
        <begin position="257"/>
        <end position="268"/>
    </location>
</feature>